<dbReference type="OrthoDB" id="1428739at2"/>
<evidence type="ECO:0000313" key="3">
    <source>
        <dbReference type="Proteomes" id="UP000037716"/>
    </source>
</evidence>
<dbReference type="STRING" id="1300348.I602_1805"/>
<dbReference type="EMBL" id="FNUE01000002">
    <property type="protein sequence ID" value="SEE41836.1"/>
    <property type="molecule type" value="Genomic_DNA"/>
</dbReference>
<sequence length="321" mass="38373">MKIHFYNTLPLSIYETNDLVRITEYIINKNYGNKYISHESSGVFEETNKLGEYRINKSNKQVKEKFIYNNAISQEFYKYLLNHYSAGLGNNILFNLDLEEDVFGLDKNERKKIGLKYFNFYYNKVPNKIGLKFKFDENRQVVPNTKFEYLKRYQETLINNLDYELELIIPFLAGDNNYYNKNLFDNNTTIKNIFEFENNLKILIELNNQFKLEENNVFATKPISKIIYQKYAENFHSLKQVEFIENQILKTEKINRAFAICLYDFFNNVLCITTPSSKVFGEIINSYFNFNFSTLKLNGNESNTHRNRVKKIKKDWDNFRN</sequence>
<keyword evidence="4" id="KW-1185">Reference proteome</keyword>
<proteinExistence type="predicted"/>
<evidence type="ECO:0000313" key="1">
    <source>
        <dbReference type="EMBL" id="KOY52245.1"/>
    </source>
</evidence>
<evidence type="ECO:0000313" key="2">
    <source>
        <dbReference type="EMBL" id="SEE41836.1"/>
    </source>
</evidence>
<name>A0A0M9CHT5_9FLAO</name>
<accession>A0A0M9CHT5</accession>
<comment type="caution">
    <text evidence="1">The sequence shown here is derived from an EMBL/GenBank/DDBJ whole genome shotgun (WGS) entry which is preliminary data.</text>
</comment>
<reference evidence="2 4" key="2">
    <citation type="submission" date="2016-10" db="EMBL/GenBank/DDBJ databases">
        <authorList>
            <person name="Varghese N."/>
            <person name="Submissions S."/>
        </authorList>
    </citation>
    <scope>NUCLEOTIDE SEQUENCE [LARGE SCALE GENOMIC DNA]</scope>
    <source>
        <strain evidence="2 4">DSW-5</strain>
    </source>
</reference>
<reference evidence="1 3" key="1">
    <citation type="submission" date="2015-07" db="EMBL/GenBank/DDBJ databases">
        <title>Genome of Polaribacter dokdonenesis DSW-5, isolated from seawater off Dokdo in Korea.</title>
        <authorList>
            <person name="Yoon K."/>
            <person name="Song J.Y."/>
            <person name="Kim J.F."/>
        </authorList>
    </citation>
    <scope>NUCLEOTIDE SEQUENCE [LARGE SCALE GENOMIC DNA]</scope>
    <source>
        <strain evidence="1 3">DSW-5</strain>
    </source>
</reference>
<organism evidence="1 3">
    <name type="scientific">Polaribacter dokdonensis DSW-5</name>
    <dbReference type="NCBI Taxonomy" id="1300348"/>
    <lineage>
        <taxon>Bacteria</taxon>
        <taxon>Pseudomonadati</taxon>
        <taxon>Bacteroidota</taxon>
        <taxon>Flavobacteriia</taxon>
        <taxon>Flavobacteriales</taxon>
        <taxon>Flavobacteriaceae</taxon>
    </lineage>
</organism>
<dbReference type="AlphaFoldDB" id="A0A0M9CHT5"/>
<gene>
    <name evidence="1" type="ORF">I602_1805</name>
    <name evidence="2" type="ORF">SAMN05444353_1573</name>
</gene>
<dbReference type="PATRIC" id="fig|1300348.6.peg.1804"/>
<evidence type="ECO:0000313" key="4">
    <source>
        <dbReference type="Proteomes" id="UP000183071"/>
    </source>
</evidence>
<dbReference type="EMBL" id="LGBR01000001">
    <property type="protein sequence ID" value="KOY52245.1"/>
    <property type="molecule type" value="Genomic_DNA"/>
</dbReference>
<dbReference type="RefSeq" id="WP_053974365.1">
    <property type="nucleotide sequence ID" value="NZ_FNUE01000002.1"/>
</dbReference>
<dbReference type="Proteomes" id="UP000037716">
    <property type="component" value="Unassembled WGS sequence"/>
</dbReference>
<dbReference type="Proteomes" id="UP000183071">
    <property type="component" value="Unassembled WGS sequence"/>
</dbReference>
<protein>
    <submittedName>
        <fullName evidence="1">Uncharacterized protein</fullName>
    </submittedName>
</protein>